<proteinExistence type="predicted"/>
<dbReference type="Gene3D" id="2.130.10.10">
    <property type="entry name" value="YVTN repeat-like/Quinoprotein amine dehydrogenase"/>
    <property type="match status" value="1"/>
</dbReference>
<accession>A0AAE1UN52</accession>
<dbReference type="InterPro" id="IPR020472">
    <property type="entry name" value="WD40_PAC1"/>
</dbReference>
<sequence length="274" mass="30867">MDLEAKLSEAEKEYIGGAPTRDKRTPNEWIPRPPERSNLLGHRAPVTKVIFHPFFNILVSASEDATIKLWDYESGDFERTLKDLSIKLWDFDTYACLRTLHGHDHNVSSVCFLPAGDHIVSSSRDKTIKLWEVASGYCIRTYTGHKEWVRMVRVNQEGTLLASCSKDFTIIVWSVNPNDHVLSTNEQKIILKEHDHSVECIAWAPESATTTVYEAVSVSDNKKGNRTGPFLISGSRDRTIKVWDVSIGVVAAVFDFETALVDDSVDLQNEFGIV</sequence>
<feature type="repeat" description="WD" evidence="3">
    <location>
        <begin position="142"/>
        <end position="183"/>
    </location>
</feature>
<dbReference type="InterPro" id="IPR001680">
    <property type="entry name" value="WD40_rpt"/>
</dbReference>
<dbReference type="InterPro" id="IPR036322">
    <property type="entry name" value="WD40_repeat_dom_sf"/>
</dbReference>
<feature type="repeat" description="WD" evidence="3">
    <location>
        <begin position="100"/>
        <end position="141"/>
    </location>
</feature>
<dbReference type="SUPFAM" id="SSF50978">
    <property type="entry name" value="WD40 repeat-like"/>
    <property type="match status" value="1"/>
</dbReference>
<feature type="compositionally biased region" description="Basic and acidic residues" evidence="4">
    <location>
        <begin position="14"/>
        <end position="26"/>
    </location>
</feature>
<keyword evidence="1 3" id="KW-0853">WD repeat</keyword>
<dbReference type="InterPro" id="IPR050349">
    <property type="entry name" value="WD_LIS1/nudF_dynein_reg"/>
</dbReference>
<name>A0AAE1UN52_9SOLA</name>
<dbReference type="CDD" id="cd00200">
    <property type="entry name" value="WD40"/>
    <property type="match status" value="1"/>
</dbReference>
<dbReference type="SMART" id="SM00320">
    <property type="entry name" value="WD40"/>
    <property type="match status" value="4"/>
</dbReference>
<comment type="caution">
    <text evidence="5">The sequence shown here is derived from an EMBL/GenBank/DDBJ whole genome shotgun (WGS) entry which is preliminary data.</text>
</comment>
<dbReference type="PROSITE" id="PS50082">
    <property type="entry name" value="WD_REPEATS_2"/>
    <property type="match status" value="4"/>
</dbReference>
<dbReference type="Proteomes" id="UP001291623">
    <property type="component" value="Unassembled WGS sequence"/>
</dbReference>
<keyword evidence="6" id="KW-1185">Reference proteome</keyword>
<evidence type="ECO:0000256" key="3">
    <source>
        <dbReference type="PROSITE-ProRule" id="PRU00221"/>
    </source>
</evidence>
<reference evidence="5" key="1">
    <citation type="submission" date="2023-12" db="EMBL/GenBank/DDBJ databases">
        <title>Genome assembly of Anisodus tanguticus.</title>
        <authorList>
            <person name="Wang Y.-J."/>
        </authorList>
    </citation>
    <scope>NUCLEOTIDE SEQUENCE</scope>
    <source>
        <strain evidence="5">KB-2021</strain>
        <tissue evidence="5">Leaf</tissue>
    </source>
</reference>
<dbReference type="PROSITE" id="PS50294">
    <property type="entry name" value="WD_REPEATS_REGION"/>
    <property type="match status" value="3"/>
</dbReference>
<feature type="repeat" description="WD" evidence="3">
    <location>
        <begin position="39"/>
        <end position="80"/>
    </location>
</feature>
<dbReference type="Pfam" id="PF00400">
    <property type="entry name" value="WD40"/>
    <property type="match status" value="4"/>
</dbReference>
<feature type="repeat" description="WD" evidence="3">
    <location>
        <begin position="228"/>
        <end position="246"/>
    </location>
</feature>
<dbReference type="PANTHER" id="PTHR44129">
    <property type="entry name" value="WD REPEAT-CONTAINING PROTEIN POP1"/>
    <property type="match status" value="1"/>
</dbReference>
<evidence type="ECO:0000313" key="6">
    <source>
        <dbReference type="Proteomes" id="UP001291623"/>
    </source>
</evidence>
<dbReference type="PRINTS" id="PR00320">
    <property type="entry name" value="GPROTEINBRPT"/>
</dbReference>
<evidence type="ECO:0000256" key="4">
    <source>
        <dbReference type="SAM" id="MobiDB-lite"/>
    </source>
</evidence>
<dbReference type="PROSITE" id="PS00678">
    <property type="entry name" value="WD_REPEATS_1"/>
    <property type="match status" value="2"/>
</dbReference>
<evidence type="ECO:0000256" key="2">
    <source>
        <dbReference type="ARBA" id="ARBA00022737"/>
    </source>
</evidence>
<gene>
    <name evidence="5" type="ORF">RND71_043472</name>
</gene>
<feature type="region of interest" description="Disordered" evidence="4">
    <location>
        <begin position="14"/>
        <end position="36"/>
    </location>
</feature>
<evidence type="ECO:0000313" key="5">
    <source>
        <dbReference type="EMBL" id="KAK4336907.1"/>
    </source>
</evidence>
<dbReference type="AlphaFoldDB" id="A0AAE1UN52"/>
<keyword evidence="2" id="KW-0677">Repeat</keyword>
<dbReference type="InterPro" id="IPR019775">
    <property type="entry name" value="WD40_repeat_CS"/>
</dbReference>
<protein>
    <submittedName>
        <fullName evidence="5">Uncharacterized protein</fullName>
    </submittedName>
</protein>
<dbReference type="EMBL" id="JAVYJV010000078">
    <property type="protein sequence ID" value="KAK4336907.1"/>
    <property type="molecule type" value="Genomic_DNA"/>
</dbReference>
<evidence type="ECO:0000256" key="1">
    <source>
        <dbReference type="ARBA" id="ARBA00022574"/>
    </source>
</evidence>
<organism evidence="5 6">
    <name type="scientific">Anisodus tanguticus</name>
    <dbReference type="NCBI Taxonomy" id="243964"/>
    <lineage>
        <taxon>Eukaryota</taxon>
        <taxon>Viridiplantae</taxon>
        <taxon>Streptophyta</taxon>
        <taxon>Embryophyta</taxon>
        <taxon>Tracheophyta</taxon>
        <taxon>Spermatophyta</taxon>
        <taxon>Magnoliopsida</taxon>
        <taxon>eudicotyledons</taxon>
        <taxon>Gunneridae</taxon>
        <taxon>Pentapetalae</taxon>
        <taxon>asterids</taxon>
        <taxon>lamiids</taxon>
        <taxon>Solanales</taxon>
        <taxon>Solanaceae</taxon>
        <taxon>Solanoideae</taxon>
        <taxon>Hyoscyameae</taxon>
        <taxon>Anisodus</taxon>
    </lineage>
</organism>
<dbReference type="InterPro" id="IPR015943">
    <property type="entry name" value="WD40/YVTN_repeat-like_dom_sf"/>
</dbReference>